<dbReference type="GO" id="GO:0005634">
    <property type="term" value="C:nucleus"/>
    <property type="evidence" value="ECO:0000318"/>
    <property type="project" value="GO_Central"/>
</dbReference>
<feature type="compositionally biased region" description="Basic residues" evidence="2">
    <location>
        <begin position="12"/>
        <end position="24"/>
    </location>
</feature>
<dbReference type="PANTHER" id="PTHR13349">
    <property type="entry name" value="TRANSLATION MACHINERY-ASSOCIATED PROTEIN 16"/>
    <property type="match status" value="1"/>
</dbReference>
<dbReference type="InterPro" id="IPR038356">
    <property type="entry name" value="Tma16_sf"/>
</dbReference>
<evidence type="ECO:0000313" key="3">
    <source>
        <dbReference type="EMBL" id="AAS50266.1"/>
    </source>
</evidence>
<dbReference type="RefSeq" id="NP_982442.1">
    <property type="nucleotide sequence ID" value="NM_207795.1"/>
</dbReference>
<protein>
    <submittedName>
        <fullName evidence="3">AAL100Cp</fullName>
    </submittedName>
</protein>
<sequence>MPVTKSLSKLQKGMKNKQHTIHPKGRKLQQLNKATIRDEKIQTKKRAHNEKRSNELARVKFIQDAINVEQLKEQLTFTHEQCLLLIREFIGRDDDELEELKKKRRANRPPTSRHQLLEAKKRLELEELRTGFLCPDLTDADNVAFLRRWNGTFGALATLKLVRINERAERVVGGTKPVAQPAAAADVHME</sequence>
<dbReference type="STRING" id="284811.Q75F28"/>
<evidence type="ECO:0000256" key="2">
    <source>
        <dbReference type="SAM" id="MobiDB-lite"/>
    </source>
</evidence>
<dbReference type="OrthoDB" id="270284at2759"/>
<dbReference type="HOGENOM" id="CLU_106785_0_0_1"/>
<dbReference type="Proteomes" id="UP000000591">
    <property type="component" value="Chromosome I"/>
</dbReference>
<dbReference type="InParanoid" id="Q75F28"/>
<evidence type="ECO:0000256" key="1">
    <source>
        <dbReference type="ARBA" id="ARBA00034127"/>
    </source>
</evidence>
<dbReference type="OMA" id="WAYIATI"/>
<proteinExistence type="inferred from homology"/>
<dbReference type="AlphaFoldDB" id="Q75F28"/>
<evidence type="ECO:0000313" key="4">
    <source>
        <dbReference type="Proteomes" id="UP000000591"/>
    </source>
</evidence>
<dbReference type="eggNOG" id="ENOG502RY79">
    <property type="taxonomic scope" value="Eukaryota"/>
</dbReference>
<organism evidence="3 4">
    <name type="scientific">Eremothecium gossypii (strain ATCC 10895 / CBS 109.51 / FGSC 9923 / NRRL Y-1056)</name>
    <name type="common">Yeast</name>
    <name type="synonym">Ashbya gossypii</name>
    <dbReference type="NCBI Taxonomy" id="284811"/>
    <lineage>
        <taxon>Eukaryota</taxon>
        <taxon>Fungi</taxon>
        <taxon>Dikarya</taxon>
        <taxon>Ascomycota</taxon>
        <taxon>Saccharomycotina</taxon>
        <taxon>Saccharomycetes</taxon>
        <taxon>Saccharomycetales</taxon>
        <taxon>Saccharomycetaceae</taxon>
        <taxon>Eremothecium</taxon>
    </lineage>
</organism>
<feature type="region of interest" description="Disordered" evidence="2">
    <location>
        <begin position="1"/>
        <end position="24"/>
    </location>
</feature>
<dbReference type="EMBL" id="AE016814">
    <property type="protein sequence ID" value="AAS50266.1"/>
    <property type="molecule type" value="Genomic_DNA"/>
</dbReference>
<reference evidence="4" key="2">
    <citation type="journal article" date="2013" name="G3 (Bethesda)">
        <title>Genomes of Ashbya fungi isolated from insects reveal four mating-type loci, numerous translocations, lack of transposons, and distinct gene duplications.</title>
        <authorList>
            <person name="Dietrich F.S."/>
            <person name="Voegeli S."/>
            <person name="Kuo S."/>
            <person name="Philippsen P."/>
        </authorList>
    </citation>
    <scope>GENOME REANNOTATION</scope>
    <source>
        <strain evidence="4">ATCC 10895 / CBS 109.51 / FGSC 9923 / NRRL Y-1056</strain>
    </source>
</reference>
<dbReference type="FunCoup" id="Q75F28">
    <property type="interactions" value="387"/>
</dbReference>
<dbReference type="PANTHER" id="PTHR13349:SF2">
    <property type="entry name" value="TRANSLATION MACHINERY-ASSOCIATED PROTEIN 16"/>
    <property type="match status" value="1"/>
</dbReference>
<comment type="similarity">
    <text evidence="1">Belongs to the TMA16 family.</text>
</comment>
<gene>
    <name evidence="3" type="ORF">AGOS_AAL100C</name>
</gene>
<accession>Q75F28</accession>
<dbReference type="InterPro" id="IPR021346">
    <property type="entry name" value="Tma16"/>
</dbReference>
<reference evidence="3 4" key="1">
    <citation type="journal article" date="2004" name="Science">
        <title>The Ashbya gossypii genome as a tool for mapping the ancient Saccharomyces cerevisiae genome.</title>
        <authorList>
            <person name="Dietrich F.S."/>
            <person name="Voegeli S."/>
            <person name="Brachat S."/>
            <person name="Lerch A."/>
            <person name="Gates K."/>
            <person name="Steiner S."/>
            <person name="Mohr C."/>
            <person name="Pohlmann R."/>
            <person name="Luedi P."/>
            <person name="Choi S."/>
            <person name="Wing R.A."/>
            <person name="Flavier A."/>
            <person name="Gaffney T.D."/>
            <person name="Philippsen P."/>
        </authorList>
    </citation>
    <scope>NUCLEOTIDE SEQUENCE [LARGE SCALE GENOMIC DNA]</scope>
    <source>
        <strain evidence="4">ATCC 10895 / CBS 109.51 / FGSC 9923 / NRRL Y-1056</strain>
    </source>
</reference>
<keyword evidence="4" id="KW-1185">Reference proteome</keyword>
<dbReference type="Pfam" id="PF11176">
    <property type="entry name" value="Tma16"/>
    <property type="match status" value="1"/>
</dbReference>
<dbReference type="GeneID" id="4618610"/>
<dbReference type="KEGG" id="ago:AGOS_AAL100C"/>
<dbReference type="Gene3D" id="1.20.1440.170">
    <property type="entry name" value="Translation machinery-associated protein 16-like"/>
    <property type="match status" value="1"/>
</dbReference>
<name>Q75F28_EREGS</name>